<keyword evidence="2" id="KW-1185">Reference proteome</keyword>
<comment type="caution">
    <text evidence="1">The sequence shown here is derived from an EMBL/GenBank/DDBJ whole genome shotgun (WGS) entry which is preliminary data.</text>
</comment>
<dbReference type="EMBL" id="JABSTR010000002">
    <property type="protein sequence ID" value="KAH9363736.1"/>
    <property type="molecule type" value="Genomic_DNA"/>
</dbReference>
<accession>A0A9J6FMS9</accession>
<dbReference type="PANTHER" id="PTHR33194:SF4">
    <property type="entry name" value="CCHC-TYPE DOMAIN-CONTAINING PROTEIN"/>
    <property type="match status" value="1"/>
</dbReference>
<dbReference type="VEuPathDB" id="VectorBase:HLOH_049404"/>
<proteinExistence type="predicted"/>
<evidence type="ECO:0000313" key="1">
    <source>
        <dbReference type="EMBL" id="KAH9363736.1"/>
    </source>
</evidence>
<dbReference type="OrthoDB" id="6773043at2759"/>
<name>A0A9J6FMS9_HAELO</name>
<organism evidence="1 2">
    <name type="scientific">Haemaphysalis longicornis</name>
    <name type="common">Bush tick</name>
    <dbReference type="NCBI Taxonomy" id="44386"/>
    <lineage>
        <taxon>Eukaryota</taxon>
        <taxon>Metazoa</taxon>
        <taxon>Ecdysozoa</taxon>
        <taxon>Arthropoda</taxon>
        <taxon>Chelicerata</taxon>
        <taxon>Arachnida</taxon>
        <taxon>Acari</taxon>
        <taxon>Parasitiformes</taxon>
        <taxon>Ixodida</taxon>
        <taxon>Ixodoidea</taxon>
        <taxon>Ixodidae</taxon>
        <taxon>Haemaphysalinae</taxon>
        <taxon>Haemaphysalis</taxon>
    </lineage>
</organism>
<sequence length="309" mass="35084">MARGPLSSRMTSQAQQTDAPFFPLVHWPIIPRNPAPFHGDAFEDVDDWIDQYERVARHNGWTLDHCRQSFYFSLENTARIWYENNERPLTSSEVCKERLRRPFGNQYRRQKAEDLLQRRIQGPNESVISFAEDVLRLITRIYPQATEENKLRSLMRGVRSDIFCGLVRNPPTTVEGFVTEATNVERALTARNDHYHRMTDAPTISAFASAHFLNHASEGYIRGSSSGTLFEKSSKAAAVFEVASFYFSRSGCPGGGATSSCSWWPSRCNPLAPGRNLRCRYQPTAAAYCWAGHEHAATREFCPNRLPAT</sequence>
<evidence type="ECO:0000313" key="2">
    <source>
        <dbReference type="Proteomes" id="UP000821853"/>
    </source>
</evidence>
<dbReference type="PANTHER" id="PTHR33194">
    <property type="entry name" value="ZINC KNUCKLE DOMAINCONTAINING PROTEIN"/>
    <property type="match status" value="1"/>
</dbReference>
<evidence type="ECO:0008006" key="3">
    <source>
        <dbReference type="Google" id="ProtNLM"/>
    </source>
</evidence>
<reference evidence="1 2" key="1">
    <citation type="journal article" date="2020" name="Cell">
        <title>Large-Scale Comparative Analyses of Tick Genomes Elucidate Their Genetic Diversity and Vector Capacities.</title>
        <authorList>
            <consortium name="Tick Genome and Microbiome Consortium (TIGMIC)"/>
            <person name="Jia N."/>
            <person name="Wang J."/>
            <person name="Shi W."/>
            <person name="Du L."/>
            <person name="Sun Y."/>
            <person name="Zhan W."/>
            <person name="Jiang J.F."/>
            <person name="Wang Q."/>
            <person name="Zhang B."/>
            <person name="Ji P."/>
            <person name="Bell-Sakyi L."/>
            <person name="Cui X.M."/>
            <person name="Yuan T.T."/>
            <person name="Jiang B.G."/>
            <person name="Yang W.F."/>
            <person name="Lam T.T."/>
            <person name="Chang Q.C."/>
            <person name="Ding S.J."/>
            <person name="Wang X.J."/>
            <person name="Zhu J.G."/>
            <person name="Ruan X.D."/>
            <person name="Zhao L."/>
            <person name="Wei J.T."/>
            <person name="Ye R.Z."/>
            <person name="Que T.C."/>
            <person name="Du C.H."/>
            <person name="Zhou Y.H."/>
            <person name="Cheng J.X."/>
            <person name="Dai P.F."/>
            <person name="Guo W.B."/>
            <person name="Han X.H."/>
            <person name="Huang E.J."/>
            <person name="Li L.F."/>
            <person name="Wei W."/>
            <person name="Gao Y.C."/>
            <person name="Liu J.Z."/>
            <person name="Shao H.Z."/>
            <person name="Wang X."/>
            <person name="Wang C.C."/>
            <person name="Yang T.C."/>
            <person name="Huo Q.B."/>
            <person name="Li W."/>
            <person name="Chen H.Y."/>
            <person name="Chen S.E."/>
            <person name="Zhou L.G."/>
            <person name="Ni X.B."/>
            <person name="Tian J.H."/>
            <person name="Sheng Y."/>
            <person name="Liu T."/>
            <person name="Pan Y.S."/>
            <person name="Xia L.Y."/>
            <person name="Li J."/>
            <person name="Zhao F."/>
            <person name="Cao W.C."/>
        </authorList>
    </citation>
    <scope>NUCLEOTIDE SEQUENCE [LARGE SCALE GENOMIC DNA]</scope>
    <source>
        <strain evidence="1">HaeL-2018</strain>
    </source>
</reference>
<dbReference type="Proteomes" id="UP000821853">
    <property type="component" value="Chromosome 10"/>
</dbReference>
<protein>
    <recommendedName>
        <fullName evidence="3">Tick transposon</fullName>
    </recommendedName>
</protein>
<gene>
    <name evidence="1" type="ORF">HPB48_021523</name>
</gene>
<dbReference type="AlphaFoldDB" id="A0A9J6FMS9"/>